<gene>
    <name evidence="5" type="ORF">CAUJ_LOCUS369</name>
</gene>
<keyword evidence="6" id="KW-1185">Reference proteome</keyword>
<evidence type="ECO:0000256" key="3">
    <source>
        <dbReference type="SAM" id="MobiDB-lite"/>
    </source>
</evidence>
<dbReference type="GO" id="GO:0000724">
    <property type="term" value="P:double-strand break repair via homologous recombination"/>
    <property type="evidence" value="ECO:0007669"/>
    <property type="project" value="TreeGrafter"/>
</dbReference>
<dbReference type="SUPFAM" id="SSF57889">
    <property type="entry name" value="Cysteine-rich domain"/>
    <property type="match status" value="1"/>
</dbReference>
<keyword evidence="1" id="KW-0479">Metal-binding</keyword>
<dbReference type="PANTHER" id="PTHR20973:SF0">
    <property type="entry name" value="NON-STRUCTURAL MAINTENANCE OF CHROMOSOMES ELEMENT 1 HOMOLOG"/>
    <property type="match status" value="1"/>
</dbReference>
<accession>A0A8S1GRU9</accession>
<keyword evidence="2" id="KW-0862">Zinc</keyword>
<protein>
    <recommendedName>
        <fullName evidence="4">Phorbol-ester/DAG-type domain-containing protein</fullName>
    </recommendedName>
</protein>
<feature type="region of interest" description="Disordered" evidence="3">
    <location>
        <begin position="408"/>
        <end position="466"/>
    </location>
</feature>
<dbReference type="GO" id="GO:0046872">
    <property type="term" value="F:metal ion binding"/>
    <property type="evidence" value="ECO:0007669"/>
    <property type="project" value="UniProtKB-KW"/>
</dbReference>
<dbReference type="InterPro" id="IPR036388">
    <property type="entry name" value="WH-like_DNA-bd_sf"/>
</dbReference>
<dbReference type="PANTHER" id="PTHR20973">
    <property type="entry name" value="NON-SMC ELEMENT 1-RELATED"/>
    <property type="match status" value="1"/>
</dbReference>
<evidence type="ECO:0000256" key="2">
    <source>
        <dbReference type="ARBA" id="ARBA00022833"/>
    </source>
</evidence>
<dbReference type="Proteomes" id="UP000835052">
    <property type="component" value="Unassembled WGS sequence"/>
</dbReference>
<feature type="domain" description="Phorbol-ester/DAG-type" evidence="4">
    <location>
        <begin position="302"/>
        <end position="357"/>
    </location>
</feature>
<reference evidence="5" key="1">
    <citation type="submission" date="2020-10" db="EMBL/GenBank/DDBJ databases">
        <authorList>
            <person name="Kikuchi T."/>
        </authorList>
    </citation>
    <scope>NUCLEOTIDE SEQUENCE</scope>
    <source>
        <strain evidence="5">NKZ352</strain>
    </source>
</reference>
<evidence type="ECO:0000259" key="4">
    <source>
        <dbReference type="PROSITE" id="PS50081"/>
    </source>
</evidence>
<dbReference type="InterPro" id="IPR002219">
    <property type="entry name" value="PKC_DAG/PE"/>
</dbReference>
<dbReference type="GO" id="GO:0005634">
    <property type="term" value="C:nucleus"/>
    <property type="evidence" value="ECO:0007669"/>
    <property type="project" value="TreeGrafter"/>
</dbReference>
<name>A0A8S1GRU9_9PELO</name>
<evidence type="ECO:0000313" key="6">
    <source>
        <dbReference type="Proteomes" id="UP000835052"/>
    </source>
</evidence>
<dbReference type="InterPro" id="IPR046349">
    <property type="entry name" value="C1-like_sf"/>
</dbReference>
<feature type="compositionally biased region" description="Acidic residues" evidence="3">
    <location>
        <begin position="427"/>
        <end position="438"/>
    </location>
</feature>
<feature type="compositionally biased region" description="Basic residues" evidence="3">
    <location>
        <begin position="453"/>
        <end position="465"/>
    </location>
</feature>
<evidence type="ECO:0000256" key="1">
    <source>
        <dbReference type="ARBA" id="ARBA00022723"/>
    </source>
</evidence>
<dbReference type="OrthoDB" id="185455at2759"/>
<dbReference type="Gene3D" id="3.30.60.20">
    <property type="match status" value="1"/>
</dbReference>
<organism evidence="5 6">
    <name type="scientific">Caenorhabditis auriculariae</name>
    <dbReference type="NCBI Taxonomy" id="2777116"/>
    <lineage>
        <taxon>Eukaryota</taxon>
        <taxon>Metazoa</taxon>
        <taxon>Ecdysozoa</taxon>
        <taxon>Nematoda</taxon>
        <taxon>Chromadorea</taxon>
        <taxon>Rhabditida</taxon>
        <taxon>Rhabditina</taxon>
        <taxon>Rhabditomorpha</taxon>
        <taxon>Rhabditoidea</taxon>
        <taxon>Rhabditidae</taxon>
        <taxon>Peloderinae</taxon>
        <taxon>Caenorhabditis</taxon>
    </lineage>
</organism>
<dbReference type="GO" id="GO:0004842">
    <property type="term" value="F:ubiquitin-protein transferase activity"/>
    <property type="evidence" value="ECO:0007669"/>
    <property type="project" value="TreeGrafter"/>
</dbReference>
<dbReference type="AlphaFoldDB" id="A0A8S1GRU9"/>
<dbReference type="Gene3D" id="1.10.10.10">
    <property type="entry name" value="Winged helix-like DNA-binding domain superfamily/Winged helix DNA-binding domain"/>
    <property type="match status" value="1"/>
</dbReference>
<comment type="caution">
    <text evidence="5">The sequence shown here is derived from an EMBL/GenBank/DDBJ whole genome shotgun (WGS) entry which is preliminary data.</text>
</comment>
<feature type="compositionally biased region" description="Acidic residues" evidence="3">
    <location>
        <begin position="179"/>
        <end position="189"/>
    </location>
</feature>
<dbReference type="GO" id="GO:0030915">
    <property type="term" value="C:Smc5-Smc6 complex"/>
    <property type="evidence" value="ECO:0007669"/>
    <property type="project" value="InterPro"/>
</dbReference>
<sequence>MGKSKKPSRRSVVVNDLLNDNDERRMLQESDSSEDDELQLLEDDSQVKEFPSTLNLLREYEIKVPEYKNVLEVAQSFSDAHVSVLQQMLHRPHMKLKQFYISFVNYVFTVQYKLHPNVVKYFKADTEELRALAVVVIKIINTEIHQNDQFYNDAETDVNPTDLQGKKNRRRSSEHSGGEEEEEEEEEEEMGCDLGYRLALATDEESGHESVLLLSEVQSSKALEDIVELTGAELNFWWLIVDEMMHNFGEAKIQWVHDVARTVHSSLTPVRVSKLLQRLCQDKWIKKAKSHYSIQPRTIAELSPFLRREYDLPVCSVCNQLVIRSYLGPKCEQCNFFIHKHCWEKISKISQDNLVGCPKFGCGAHLDSKKVDEQVKENVRQKKERTAEHSDPLKFAIKVASLVATEETEEDPVSKISKRKTASDRDTVEDEEMPEVGDDGVKVEEDSDDAQPKRRKSKGKANKKVAHMENMKPSKKLATDKFCEEIAASITSMVSMCPKEDVRKKAFELLGIEMNDIAGLSREIEQLASSFFNRESIEGRKIGESLEQICSQEIGSSQTSSSFESEKLDSDKTFFSDEEFFSGEDDLRSEFFAAPSGDSTPLLRKVARYSNVISQLEVSPDMAISDPLEITPALNDIFSSLATPPRIQNRAFSSLSVWSNSSRTFFGEFSMKVPSVWSEDGSSEQVAPLLNRFSSSLWSSSSEKKIPALNGLVSSFYTPPRNEMRKSSNWSDSSLTWSESPPNLSSMEVMPAWSENGSSEQVAPLLQRFSSSLWSSYSEKKNSQSQRRIPVTHRVDTVWSVDGCEEP</sequence>
<proteinExistence type="predicted"/>
<feature type="region of interest" description="Disordered" evidence="3">
    <location>
        <begin position="151"/>
        <end position="189"/>
    </location>
</feature>
<dbReference type="PROSITE" id="PS50081">
    <property type="entry name" value="ZF_DAG_PE_2"/>
    <property type="match status" value="1"/>
</dbReference>
<evidence type="ECO:0000313" key="5">
    <source>
        <dbReference type="EMBL" id="CAD6184450.1"/>
    </source>
</evidence>
<dbReference type="EMBL" id="CAJGYM010000001">
    <property type="protein sequence ID" value="CAD6184450.1"/>
    <property type="molecule type" value="Genomic_DNA"/>
</dbReference>
<dbReference type="InterPro" id="IPR011513">
    <property type="entry name" value="Nse1"/>
</dbReference>